<dbReference type="Pfam" id="PF09849">
    <property type="entry name" value="DUF2076"/>
    <property type="match status" value="1"/>
</dbReference>
<dbReference type="InterPro" id="IPR018648">
    <property type="entry name" value="DUF2076"/>
</dbReference>
<feature type="compositionally biased region" description="Gly residues" evidence="2">
    <location>
        <begin position="84"/>
        <end position="93"/>
    </location>
</feature>
<feature type="compositionally biased region" description="Polar residues" evidence="2">
    <location>
        <begin position="198"/>
        <end position="208"/>
    </location>
</feature>
<feature type="coiled-coil region" evidence="1">
    <location>
        <begin position="50"/>
        <end position="77"/>
    </location>
</feature>
<protein>
    <submittedName>
        <fullName evidence="3">DUF2076 domain-containing protein</fullName>
    </submittedName>
</protein>
<feature type="compositionally biased region" description="Acidic residues" evidence="2">
    <location>
        <begin position="222"/>
        <end position="244"/>
    </location>
</feature>
<dbReference type="EMBL" id="JAATJS010000006">
    <property type="protein sequence ID" value="NIX78057.1"/>
    <property type="molecule type" value="Genomic_DNA"/>
</dbReference>
<feature type="region of interest" description="Disordered" evidence="2">
    <location>
        <begin position="180"/>
        <end position="244"/>
    </location>
</feature>
<reference evidence="3 4" key="1">
    <citation type="submission" date="2020-03" db="EMBL/GenBank/DDBJ databases">
        <title>The genome sequence of Microvirga sp. c23x22.</title>
        <authorList>
            <person name="Zhang X."/>
        </authorList>
    </citation>
    <scope>NUCLEOTIDE SEQUENCE [LARGE SCALE GENOMIC DNA]</scope>
    <source>
        <strain evidence="4">c23x22</strain>
    </source>
</reference>
<evidence type="ECO:0000256" key="1">
    <source>
        <dbReference type="SAM" id="Coils"/>
    </source>
</evidence>
<keyword evidence="1" id="KW-0175">Coiled coil</keyword>
<evidence type="ECO:0000313" key="4">
    <source>
        <dbReference type="Proteomes" id="UP000707352"/>
    </source>
</evidence>
<proteinExistence type="predicted"/>
<accession>A0ABX0VI00</accession>
<dbReference type="Proteomes" id="UP000707352">
    <property type="component" value="Unassembled WGS sequence"/>
</dbReference>
<gene>
    <name evidence="3" type="ORF">HB375_15775</name>
</gene>
<sequence>MNDQEREVIADIFRRLEQVASQPRDPEAERFIADKVREQPYAPYAMAQAIFVQEQALKNLQAANEQLRAELEQVRRQPQAQGGFLSGLFGGGARPPEPDYRESPRPSPWGGSVPQVPPQPQQPYGQPYGAPQGAPGGPWGGSMMQQRPGGGFLQGALSTAAGVAGGVMIANALSHAFGGGQAGAGEKSALADLGGNQSGSFDQASITDSLYPKGQDNQTGPEPDEPDDDFSDMGGDNGDDGDWI</sequence>
<feature type="region of interest" description="Disordered" evidence="2">
    <location>
        <begin position="81"/>
        <end position="147"/>
    </location>
</feature>
<keyword evidence="4" id="KW-1185">Reference proteome</keyword>
<evidence type="ECO:0000256" key="2">
    <source>
        <dbReference type="SAM" id="MobiDB-lite"/>
    </source>
</evidence>
<organism evidence="3 4">
    <name type="scientific">Microvirga terricola</name>
    <dbReference type="NCBI Taxonomy" id="2719797"/>
    <lineage>
        <taxon>Bacteria</taxon>
        <taxon>Pseudomonadati</taxon>
        <taxon>Pseudomonadota</taxon>
        <taxon>Alphaproteobacteria</taxon>
        <taxon>Hyphomicrobiales</taxon>
        <taxon>Methylobacteriaceae</taxon>
        <taxon>Microvirga</taxon>
    </lineage>
</organism>
<comment type="caution">
    <text evidence="3">The sequence shown here is derived from an EMBL/GenBank/DDBJ whole genome shotgun (WGS) entry which is preliminary data.</text>
</comment>
<name>A0ABX0VI00_9HYPH</name>
<dbReference type="RefSeq" id="WP_167673975.1">
    <property type="nucleotide sequence ID" value="NZ_JAATJS010000006.1"/>
</dbReference>
<feature type="compositionally biased region" description="Low complexity" evidence="2">
    <location>
        <begin position="122"/>
        <end position="133"/>
    </location>
</feature>
<evidence type="ECO:0000313" key="3">
    <source>
        <dbReference type="EMBL" id="NIX78057.1"/>
    </source>
</evidence>